<accession>A0A345SRL1</accession>
<evidence type="ECO:0000313" key="3">
    <source>
        <dbReference type="EMBL" id="AXI76366.1"/>
    </source>
</evidence>
<keyword evidence="4" id="KW-1185">Reference proteome</keyword>
<evidence type="ECO:0000256" key="2">
    <source>
        <dbReference type="ARBA" id="ARBA00023186"/>
    </source>
</evidence>
<dbReference type="PANTHER" id="PTHR33620">
    <property type="entry name" value="UREASE ACCESSORY PROTEIN F"/>
    <property type="match status" value="1"/>
</dbReference>
<evidence type="ECO:0000256" key="1">
    <source>
        <dbReference type="ARBA" id="ARBA00022988"/>
    </source>
</evidence>
<dbReference type="KEGG" id="stri:C7M71_001605"/>
<dbReference type="AlphaFoldDB" id="A0A345SRL1"/>
<keyword evidence="1" id="KW-0996">Nickel insertion</keyword>
<reference evidence="4" key="1">
    <citation type="submission" date="2018-07" db="EMBL/GenBank/DDBJ databases">
        <title>Streptacidiphilus bronchialis DSM 106435 chromosome.</title>
        <authorList>
            <person name="Batra D."/>
            <person name="Gulvik C.A."/>
        </authorList>
    </citation>
    <scope>NUCLEOTIDE SEQUENCE [LARGE SCALE GENOMIC DNA]</scope>
    <source>
        <strain evidence="4">DSM 106435</strain>
    </source>
</reference>
<dbReference type="PANTHER" id="PTHR33620:SF1">
    <property type="entry name" value="UREASE ACCESSORY PROTEIN F"/>
    <property type="match status" value="1"/>
</dbReference>
<evidence type="ECO:0000313" key="4">
    <source>
        <dbReference type="Proteomes" id="UP000249340"/>
    </source>
</evidence>
<organism evidence="3 4">
    <name type="scientific">Peterkaempfera bronchialis</name>
    <dbReference type="NCBI Taxonomy" id="2126346"/>
    <lineage>
        <taxon>Bacteria</taxon>
        <taxon>Bacillati</taxon>
        <taxon>Actinomycetota</taxon>
        <taxon>Actinomycetes</taxon>
        <taxon>Kitasatosporales</taxon>
        <taxon>Streptomycetaceae</taxon>
        <taxon>Peterkaempfera</taxon>
    </lineage>
</organism>
<sequence>MAGTLAALLLADGRLPVGAHTFSAGLEPAVAAGLTRDRIPALLRARTRTVAVTEAAAAVLALRAAGRHPVDYAPVQRALAARTPTAPLREASVSLGRGVHRLVRRLAPDHPAVAGLATAALPEPRPLRPLRPVVVGALAAVLGVGEADLARAVVYDDLQAVASAALKLLPGDPFDSVAWVLDAQPDAEAAVAAALAVTGPADLPARAAPLTEQWALDHRRHEWRLFLA</sequence>
<name>A0A345SRL1_9ACTN</name>
<dbReference type="Proteomes" id="UP000249340">
    <property type="component" value="Chromosome"/>
</dbReference>
<dbReference type="RefSeq" id="WP_114914127.1">
    <property type="nucleotide sequence ID" value="NZ_CP031264.1"/>
</dbReference>
<dbReference type="Pfam" id="PF01730">
    <property type="entry name" value="UreF"/>
    <property type="match status" value="1"/>
</dbReference>
<dbReference type="InterPro" id="IPR002639">
    <property type="entry name" value="UreF"/>
</dbReference>
<keyword evidence="2" id="KW-0143">Chaperone</keyword>
<dbReference type="EMBL" id="CP031264">
    <property type="protein sequence ID" value="AXI76366.1"/>
    <property type="molecule type" value="Genomic_DNA"/>
</dbReference>
<dbReference type="GO" id="GO:0016151">
    <property type="term" value="F:nickel cation binding"/>
    <property type="evidence" value="ECO:0007669"/>
    <property type="project" value="InterPro"/>
</dbReference>
<dbReference type="OrthoDB" id="3382047at2"/>
<dbReference type="Gene3D" id="1.10.4190.10">
    <property type="entry name" value="Urease accessory protein UreF"/>
    <property type="match status" value="1"/>
</dbReference>
<dbReference type="InterPro" id="IPR038277">
    <property type="entry name" value="UreF_sf"/>
</dbReference>
<gene>
    <name evidence="3" type="ORF">C7M71_001605</name>
</gene>
<proteinExistence type="predicted"/>
<protein>
    <submittedName>
        <fullName evidence="3">Urease accessory protein</fullName>
    </submittedName>
</protein>